<dbReference type="Gene3D" id="3.90.25.10">
    <property type="entry name" value="UDP-galactose 4-epimerase, domain 1"/>
    <property type="match status" value="1"/>
</dbReference>
<evidence type="ECO:0000256" key="1">
    <source>
        <dbReference type="ARBA" id="ARBA00005725"/>
    </source>
</evidence>
<dbReference type="Gene3D" id="3.40.50.720">
    <property type="entry name" value="NAD(P)-binding Rossmann-like Domain"/>
    <property type="match status" value="1"/>
</dbReference>
<dbReference type="Pfam" id="PF05368">
    <property type="entry name" value="NmrA"/>
    <property type="match status" value="1"/>
</dbReference>
<evidence type="ECO:0000256" key="2">
    <source>
        <dbReference type="ARBA" id="ARBA00022857"/>
    </source>
</evidence>
<gene>
    <name evidence="5" type="ORF">D9756_005112</name>
</gene>
<dbReference type="AlphaFoldDB" id="A0A8H5G8V1"/>
<keyword evidence="2" id="KW-0521">NADP</keyword>
<organism evidence="5 6">
    <name type="scientific">Leucocoprinus leucothites</name>
    <dbReference type="NCBI Taxonomy" id="201217"/>
    <lineage>
        <taxon>Eukaryota</taxon>
        <taxon>Fungi</taxon>
        <taxon>Dikarya</taxon>
        <taxon>Basidiomycota</taxon>
        <taxon>Agaricomycotina</taxon>
        <taxon>Agaricomycetes</taxon>
        <taxon>Agaricomycetidae</taxon>
        <taxon>Agaricales</taxon>
        <taxon>Agaricineae</taxon>
        <taxon>Agaricaceae</taxon>
        <taxon>Leucocoprinus</taxon>
    </lineage>
</organism>
<evidence type="ECO:0000313" key="5">
    <source>
        <dbReference type="EMBL" id="KAF5360542.1"/>
    </source>
</evidence>
<dbReference type="SUPFAM" id="SSF51735">
    <property type="entry name" value="NAD(P)-binding Rossmann-fold domains"/>
    <property type="match status" value="1"/>
</dbReference>
<dbReference type="InterPro" id="IPR051609">
    <property type="entry name" value="NmrA/Isoflavone_reductase-like"/>
</dbReference>
<dbReference type="PANTHER" id="PTHR47706:SF4">
    <property type="entry name" value="NMRA-LIKE DOMAIN-CONTAINING PROTEIN"/>
    <property type="match status" value="1"/>
</dbReference>
<dbReference type="PANTHER" id="PTHR47706">
    <property type="entry name" value="NMRA-LIKE FAMILY PROTEIN"/>
    <property type="match status" value="1"/>
</dbReference>
<dbReference type="OrthoDB" id="9974981at2759"/>
<dbReference type="Proteomes" id="UP000559027">
    <property type="component" value="Unassembled WGS sequence"/>
</dbReference>
<evidence type="ECO:0000313" key="6">
    <source>
        <dbReference type="Proteomes" id="UP000559027"/>
    </source>
</evidence>
<dbReference type="GO" id="GO:0016491">
    <property type="term" value="F:oxidoreductase activity"/>
    <property type="evidence" value="ECO:0007669"/>
    <property type="project" value="UniProtKB-KW"/>
</dbReference>
<reference evidence="5 6" key="1">
    <citation type="journal article" date="2020" name="ISME J.">
        <title>Uncovering the hidden diversity of litter-decomposition mechanisms in mushroom-forming fungi.</title>
        <authorList>
            <person name="Floudas D."/>
            <person name="Bentzer J."/>
            <person name="Ahren D."/>
            <person name="Johansson T."/>
            <person name="Persson P."/>
            <person name="Tunlid A."/>
        </authorList>
    </citation>
    <scope>NUCLEOTIDE SEQUENCE [LARGE SCALE GENOMIC DNA]</scope>
    <source>
        <strain evidence="5 6">CBS 146.42</strain>
    </source>
</reference>
<keyword evidence="3" id="KW-0560">Oxidoreductase</keyword>
<dbReference type="CDD" id="cd05259">
    <property type="entry name" value="PCBER_SDR_a"/>
    <property type="match status" value="1"/>
</dbReference>
<feature type="domain" description="NmrA-like" evidence="4">
    <location>
        <begin position="6"/>
        <end position="250"/>
    </location>
</feature>
<keyword evidence="6" id="KW-1185">Reference proteome</keyword>
<evidence type="ECO:0000256" key="3">
    <source>
        <dbReference type="ARBA" id="ARBA00023002"/>
    </source>
</evidence>
<dbReference type="InterPro" id="IPR045312">
    <property type="entry name" value="PCBER-like"/>
</dbReference>
<protein>
    <recommendedName>
        <fullName evidence="4">NmrA-like domain-containing protein</fullName>
    </recommendedName>
</protein>
<name>A0A8H5G8V1_9AGAR</name>
<dbReference type="InterPro" id="IPR008030">
    <property type="entry name" value="NmrA-like"/>
</dbReference>
<dbReference type="InterPro" id="IPR036291">
    <property type="entry name" value="NAD(P)-bd_dom_sf"/>
</dbReference>
<proteinExistence type="inferred from homology"/>
<accession>A0A8H5G8V1</accession>
<comment type="similarity">
    <text evidence="1">Belongs to the NmrA-type oxidoreductase family. Isoflavone reductase subfamily.</text>
</comment>
<evidence type="ECO:0000259" key="4">
    <source>
        <dbReference type="Pfam" id="PF05368"/>
    </source>
</evidence>
<dbReference type="EMBL" id="JAACJO010000003">
    <property type="protein sequence ID" value="KAF5360542.1"/>
    <property type="molecule type" value="Genomic_DNA"/>
</dbReference>
<comment type="caution">
    <text evidence="5">The sequence shown here is derived from an EMBL/GenBank/DDBJ whole genome shotgun (WGS) entry which is preliminary data.</text>
</comment>
<sequence>MLGSLRVAVAGVTGGLGHAIVSALLDTPEVEVVLLTRSSSSTTDFSHFTSRGAILKSVDYSSIPNLTSALEAVDTVICTIFASQPTINLIRASQAAGVRRFAPSDFSFSATASARIDAHEPKRKVWAELKSDCKLEYTSFRNGIFMDYFVCGAPKPRHEGPFRMFPFVVDVAAGKAVIPGTGEEKVTFTRVRDVGRFVAAAVKFEGRWPEELGMEGETMSYNEVVRDVEDVIGRKIEVVYLGKEEIGKALEEAREARDEIGVLVNQTFELLADGVGSVEPVLNRLAPQVNVSSVKDLLAEYWST</sequence>